<evidence type="ECO:0000313" key="1">
    <source>
        <dbReference type="EMBL" id="MCZ9306220.1"/>
    </source>
</evidence>
<dbReference type="AlphaFoldDB" id="A0A9X3MAT2"/>
<dbReference type="RefSeq" id="WP_269945449.1">
    <property type="nucleotide sequence ID" value="NZ_JAKMUU010000001.1"/>
</dbReference>
<dbReference type="Proteomes" id="UP001146430">
    <property type="component" value="Unassembled WGS sequence"/>
</dbReference>
<protein>
    <submittedName>
        <fullName evidence="1">Uncharacterized protein</fullName>
    </submittedName>
</protein>
<dbReference type="EMBL" id="JAKMUU010000001">
    <property type="protein sequence ID" value="MCZ9306220.1"/>
    <property type="molecule type" value="Genomic_DNA"/>
</dbReference>
<dbReference type="Proteomes" id="UP001185631">
    <property type="component" value="Unassembled WGS sequence"/>
</dbReference>
<organism evidence="1 3">
    <name type="scientific">Corynebacterium curieae</name>
    <dbReference type="NCBI Taxonomy" id="2913500"/>
    <lineage>
        <taxon>Bacteria</taxon>
        <taxon>Bacillati</taxon>
        <taxon>Actinomycetota</taxon>
        <taxon>Actinomycetes</taxon>
        <taxon>Mycobacteriales</taxon>
        <taxon>Corynebacteriaceae</taxon>
        <taxon>Corynebacterium</taxon>
    </lineage>
</organism>
<reference evidence="2 4" key="2">
    <citation type="submission" date="2023-08" db="EMBL/GenBank/DDBJ databases">
        <title>Genomic characterization of the C. tuberculostearicum species complex, a ubiquitous member of the human skin microbiome.</title>
        <authorList>
            <person name="Ahmed N."/>
            <person name="Deming C."/>
            <person name="Conlan S."/>
            <person name="Segre J."/>
        </authorList>
    </citation>
    <scope>NUCLEOTIDE SEQUENCE [LARGE SCALE GENOMIC DNA]</scope>
    <source>
        <strain evidence="2 4">CTNIH19</strain>
    </source>
</reference>
<name>A0A9X3MAT2_9CORY</name>
<sequence>MMQVSADLSVLLESQAWQDILATLPQELSARGFHPVSIFAIQVAESCPNDAPLAQEYLFQFGTIPQEIPLWRIIVNGETTQPLAAAASTVADCLPAGAPWLGSAEIGFTEMGLGIPAVWRAEATK</sequence>
<keyword evidence="4" id="KW-1185">Reference proteome</keyword>
<proteinExistence type="predicted"/>
<reference evidence="1" key="1">
    <citation type="submission" date="2022-02" db="EMBL/GenBank/DDBJ databases">
        <title>Corynebacterium sp. from urogenital microbiome.</title>
        <authorList>
            <person name="Cappelli E.A."/>
            <person name="Ribeiro T.G."/>
            <person name="Peixe L."/>
        </authorList>
    </citation>
    <scope>NUCLEOTIDE SEQUENCE</scope>
    <source>
        <strain evidence="1">C8Ua_181</strain>
    </source>
</reference>
<evidence type="ECO:0000313" key="3">
    <source>
        <dbReference type="Proteomes" id="UP001146430"/>
    </source>
</evidence>
<comment type="caution">
    <text evidence="1">The sequence shown here is derived from an EMBL/GenBank/DDBJ whole genome shotgun (WGS) entry which is preliminary data.</text>
</comment>
<evidence type="ECO:0000313" key="2">
    <source>
        <dbReference type="EMBL" id="MDV2422985.1"/>
    </source>
</evidence>
<gene>
    <name evidence="1" type="ORF">L8V01_01800</name>
    <name evidence="2" type="ORF">RAE13_00955</name>
</gene>
<dbReference type="EMBL" id="JAVBID010000001">
    <property type="protein sequence ID" value="MDV2422985.1"/>
    <property type="molecule type" value="Genomic_DNA"/>
</dbReference>
<evidence type="ECO:0000313" key="4">
    <source>
        <dbReference type="Proteomes" id="UP001185631"/>
    </source>
</evidence>
<accession>A0A9X3MAT2</accession>